<reference evidence="5 6" key="1">
    <citation type="submission" date="2019-11" db="EMBL/GenBank/DDBJ databases">
        <title>Complete genome sequence of Corynebacterium kalinowskii 1959, a novel Corynebacterium species isolated from soil of a small paddock in Vilsendorf, Germany.</title>
        <authorList>
            <person name="Schaffert L."/>
            <person name="Ruwe M."/>
            <person name="Milse J."/>
            <person name="Hanuschka K."/>
            <person name="Ortseifen V."/>
            <person name="Droste J."/>
            <person name="Brandt D."/>
            <person name="Schlueter L."/>
            <person name="Kutter Y."/>
            <person name="Vinke S."/>
            <person name="Viehoefer P."/>
            <person name="Jacob L."/>
            <person name="Luebke N.-C."/>
            <person name="Schulte-Berndt E."/>
            <person name="Hain C."/>
            <person name="Linder M."/>
            <person name="Schmidt P."/>
            <person name="Wollenschlaeger L."/>
            <person name="Luttermann T."/>
            <person name="Thieme E."/>
            <person name="Hassa J."/>
            <person name="Haak M."/>
            <person name="Wittchen M."/>
            <person name="Mentz A."/>
            <person name="Persicke M."/>
            <person name="Busche T."/>
            <person name="Ruckert C."/>
        </authorList>
    </citation>
    <scope>NUCLEOTIDE SEQUENCE [LARGE SCALE GENOMIC DNA]</scope>
    <source>
        <strain evidence="5 6">2039</strain>
    </source>
</reference>
<name>A0A6B8VWM8_9CORY</name>
<accession>A0A6B8VWM8</accession>
<keyword evidence="3" id="KW-0378">Hydrolase</keyword>
<protein>
    <submittedName>
        <fullName evidence="5">Cutinase</fullName>
    </submittedName>
</protein>
<organism evidence="5 6">
    <name type="scientific">Corynebacterium occultum</name>
    <dbReference type="NCBI Taxonomy" id="2675219"/>
    <lineage>
        <taxon>Bacteria</taxon>
        <taxon>Bacillati</taxon>
        <taxon>Actinomycetota</taxon>
        <taxon>Actinomycetes</taxon>
        <taxon>Mycobacteriales</taxon>
        <taxon>Corynebacteriaceae</taxon>
        <taxon>Corynebacterium</taxon>
    </lineage>
</organism>
<evidence type="ECO:0000256" key="4">
    <source>
        <dbReference type="ARBA" id="ARBA00023157"/>
    </source>
</evidence>
<gene>
    <name evidence="5" type="ORF">COCCU_13170</name>
</gene>
<dbReference type="SUPFAM" id="SSF53474">
    <property type="entry name" value="alpha/beta-Hydrolases"/>
    <property type="match status" value="1"/>
</dbReference>
<dbReference type="InterPro" id="IPR000675">
    <property type="entry name" value="Cutinase/axe"/>
</dbReference>
<dbReference type="PANTHER" id="PTHR33630:SF9">
    <property type="entry name" value="CUTINASE 4"/>
    <property type="match status" value="1"/>
</dbReference>
<comment type="similarity">
    <text evidence="1">Belongs to the cutinase family.</text>
</comment>
<evidence type="ECO:0000313" key="5">
    <source>
        <dbReference type="EMBL" id="QGU08533.1"/>
    </source>
</evidence>
<keyword evidence="2" id="KW-0719">Serine esterase</keyword>
<dbReference type="KEGG" id="cok:COCCU_13170"/>
<dbReference type="InterPro" id="IPR029058">
    <property type="entry name" value="AB_hydrolase_fold"/>
</dbReference>
<keyword evidence="4" id="KW-1015">Disulfide bond</keyword>
<dbReference type="AlphaFoldDB" id="A0A6B8VWM8"/>
<dbReference type="EMBL" id="CP046455">
    <property type="protein sequence ID" value="QGU08533.1"/>
    <property type="molecule type" value="Genomic_DNA"/>
</dbReference>
<dbReference type="Proteomes" id="UP000424462">
    <property type="component" value="Chromosome"/>
</dbReference>
<dbReference type="SMART" id="SM01110">
    <property type="entry name" value="Cutinase"/>
    <property type="match status" value="1"/>
</dbReference>
<dbReference type="GO" id="GO:0052689">
    <property type="term" value="F:carboxylic ester hydrolase activity"/>
    <property type="evidence" value="ECO:0007669"/>
    <property type="project" value="UniProtKB-KW"/>
</dbReference>
<evidence type="ECO:0000256" key="1">
    <source>
        <dbReference type="ARBA" id="ARBA00007534"/>
    </source>
</evidence>
<dbReference type="PANTHER" id="PTHR33630">
    <property type="entry name" value="CUTINASE RV1984C-RELATED-RELATED"/>
    <property type="match status" value="1"/>
</dbReference>
<dbReference type="RefSeq" id="WP_156232128.1">
    <property type="nucleotide sequence ID" value="NZ_CP046455.1"/>
</dbReference>
<evidence type="ECO:0000256" key="2">
    <source>
        <dbReference type="ARBA" id="ARBA00022487"/>
    </source>
</evidence>
<dbReference type="Pfam" id="PF01083">
    <property type="entry name" value="Cutinase"/>
    <property type="match status" value="1"/>
</dbReference>
<dbReference type="Gene3D" id="3.40.50.1820">
    <property type="entry name" value="alpha/beta hydrolase"/>
    <property type="match status" value="1"/>
</dbReference>
<evidence type="ECO:0000313" key="6">
    <source>
        <dbReference type="Proteomes" id="UP000424462"/>
    </source>
</evidence>
<evidence type="ECO:0000256" key="3">
    <source>
        <dbReference type="ARBA" id="ARBA00022801"/>
    </source>
</evidence>
<sequence length="304" mass="32520" precursor="true">MKKLFTVLAVILVLVLIGVGIMQWQRGSLTDPLPPLGGQDPTETQVQPDHCVDVQLIAAPGTWESAPNDDPHNPTANPWSFMLSVTQPLQERFNPADVEVWTLPYTAQFRNINAQQEMSYDDSRNEGFARLEAELADTHAECPLTDFIIAGFSQGAVIAGDLASRIGNGHGVVPAERIRGVALVADGRREPGVGQVPGTQVGGVGAEITLQSLNFLIQAVVPGATMRGPREGGFGELDDRTFDICAPNDSICDAPRDPGNAIARAQALVEANGIHATYATNPEVIPGATTNQWLVSWATQLVEQ</sequence>
<proteinExistence type="inferred from homology"/>
<keyword evidence="6" id="KW-1185">Reference proteome</keyword>